<proteinExistence type="predicted"/>
<reference evidence="2 3" key="1">
    <citation type="submission" date="2018-04" db="EMBL/GenBank/DDBJ databases">
        <title>Genome of Nocardioides gansuensis WSJ-1.</title>
        <authorList>
            <person name="Wu S."/>
            <person name="Wang G."/>
        </authorList>
    </citation>
    <scope>NUCLEOTIDE SEQUENCE [LARGE SCALE GENOMIC DNA]</scope>
    <source>
        <strain evidence="2 3">WSJ-1</strain>
    </source>
</reference>
<gene>
    <name evidence="2" type="ORF">DDE18_18745</name>
</gene>
<dbReference type="Gene3D" id="3.90.1200.10">
    <property type="match status" value="1"/>
</dbReference>
<protein>
    <submittedName>
        <fullName evidence="2">Phosphotransferase family protein</fullName>
    </submittedName>
</protein>
<dbReference type="AlphaFoldDB" id="A0A2T8F657"/>
<dbReference type="Pfam" id="PF01636">
    <property type="entry name" value="APH"/>
    <property type="match status" value="1"/>
</dbReference>
<dbReference type="InterPro" id="IPR002575">
    <property type="entry name" value="Aminoglycoside_PTrfase"/>
</dbReference>
<dbReference type="PANTHER" id="PTHR47829:SF1">
    <property type="entry name" value="HAD FAMILY PHOSPHATASE"/>
    <property type="match status" value="1"/>
</dbReference>
<dbReference type="OrthoDB" id="3806873at2"/>
<dbReference type="SUPFAM" id="SSF56112">
    <property type="entry name" value="Protein kinase-like (PK-like)"/>
    <property type="match status" value="1"/>
</dbReference>
<dbReference type="InterPro" id="IPR011009">
    <property type="entry name" value="Kinase-like_dom_sf"/>
</dbReference>
<dbReference type="Gene3D" id="3.30.200.20">
    <property type="entry name" value="Phosphorylase Kinase, domain 1"/>
    <property type="match status" value="1"/>
</dbReference>
<dbReference type="CDD" id="cd05154">
    <property type="entry name" value="ACAD10_11_N-like"/>
    <property type="match status" value="1"/>
</dbReference>
<dbReference type="EMBL" id="QDGZ01000009">
    <property type="protein sequence ID" value="PVG81192.1"/>
    <property type="molecule type" value="Genomic_DNA"/>
</dbReference>
<dbReference type="RefSeq" id="WP_116573809.1">
    <property type="nucleotide sequence ID" value="NZ_QDGZ01000009.1"/>
</dbReference>
<evidence type="ECO:0000259" key="1">
    <source>
        <dbReference type="Pfam" id="PF01636"/>
    </source>
</evidence>
<keyword evidence="2" id="KW-0808">Transferase</keyword>
<name>A0A2T8F657_9ACTN</name>
<organism evidence="2 3">
    <name type="scientific">Nocardioides gansuensis</name>
    <dbReference type="NCBI Taxonomy" id="2138300"/>
    <lineage>
        <taxon>Bacteria</taxon>
        <taxon>Bacillati</taxon>
        <taxon>Actinomycetota</taxon>
        <taxon>Actinomycetes</taxon>
        <taxon>Propionibacteriales</taxon>
        <taxon>Nocardioidaceae</taxon>
        <taxon>Nocardioides</taxon>
    </lineage>
</organism>
<keyword evidence="3" id="KW-1185">Reference proteome</keyword>
<comment type="caution">
    <text evidence="2">The sequence shown here is derived from an EMBL/GenBank/DDBJ whole genome shotgun (WGS) entry which is preliminary data.</text>
</comment>
<dbReference type="InterPro" id="IPR041726">
    <property type="entry name" value="ACAD10_11_N"/>
</dbReference>
<dbReference type="PANTHER" id="PTHR47829">
    <property type="entry name" value="HYDROLASE, PUTATIVE (AFU_ORTHOLOGUE AFUA_1G12880)-RELATED"/>
    <property type="match status" value="1"/>
</dbReference>
<dbReference type="InterPro" id="IPR052898">
    <property type="entry name" value="ACAD10-like"/>
</dbReference>
<dbReference type="GO" id="GO:0016740">
    <property type="term" value="F:transferase activity"/>
    <property type="evidence" value="ECO:0007669"/>
    <property type="project" value="UniProtKB-KW"/>
</dbReference>
<feature type="domain" description="Aminoglycoside phosphotransferase" evidence="1">
    <location>
        <begin position="28"/>
        <end position="266"/>
    </location>
</feature>
<dbReference type="Proteomes" id="UP000246018">
    <property type="component" value="Unassembled WGS sequence"/>
</dbReference>
<evidence type="ECO:0000313" key="3">
    <source>
        <dbReference type="Proteomes" id="UP000246018"/>
    </source>
</evidence>
<evidence type="ECO:0000313" key="2">
    <source>
        <dbReference type="EMBL" id="PVG81192.1"/>
    </source>
</evidence>
<accession>A0A2T8F657</accession>
<sequence length="340" mass="36523">MTQVGLDEAAVSAWLDGCDLGLRLPLTFARIGLGQSNLTFMVTDATGARLILRRPPLGRLLASAHDVAREHRILKALESTPVPTPAVLAFTEDPAVTDAPLLAVAHVEGLVVDNVQVAEALSPSRRGSLGLALATALEPIHAVDLGATGLEDLASHKPFAARQLKRWRRQWEDSRTRDLKAVDDLADRLEAAIPPQEEVTLVHGDFHLSNVIVAPDGSHVRAVLDWELCTLGDPLADLGCLLAYWPADGEPATGPLLATRLPGFPSRREMAARYGDETGRSLDAVGFWHTLALWKIAIIAEGVRRRTLDDPRNAAEVSAPAAHVDDFIARALRVAAEAGL</sequence>